<keyword evidence="2" id="KW-0472">Membrane</keyword>
<organism evidence="3 4">
    <name type="scientific">Pseudomonas nitroreducens</name>
    <dbReference type="NCBI Taxonomy" id="46680"/>
    <lineage>
        <taxon>Bacteria</taxon>
        <taxon>Pseudomonadati</taxon>
        <taxon>Pseudomonadota</taxon>
        <taxon>Gammaproteobacteria</taxon>
        <taxon>Pseudomonadales</taxon>
        <taxon>Pseudomonadaceae</taxon>
        <taxon>Pseudomonas</taxon>
    </lineage>
</organism>
<evidence type="ECO:0000313" key="3">
    <source>
        <dbReference type="EMBL" id="QIE86369.1"/>
    </source>
</evidence>
<proteinExistence type="predicted"/>
<name>A0A6G6ITI7_PSENT</name>
<accession>A0A6G6ITI7</accession>
<evidence type="ECO:0000313" key="4">
    <source>
        <dbReference type="Proteomes" id="UP000501063"/>
    </source>
</evidence>
<dbReference type="EMBL" id="CP049140">
    <property type="protein sequence ID" value="QIE86369.1"/>
    <property type="molecule type" value="Genomic_DNA"/>
</dbReference>
<sequence length="296" mass="31131">MSSWDGPGTTYTLPPRPVAALPAPLPTIARPAPQVPVEPLPTAEPYLLAPVPRPAVNWPLIAGVIVGTLVTALLLALWQPWALDDELNLPSEPAPDKLSQVEPGQQGVVDRSPSPADSLDTVTQEPMDDGPLVIPPSEPVPEEQAAPLSDAAVPATPATPIDPVQAAAPAPTPAPHEVSAPVMKRPSAPMAAAEQKHKPHPQRTQAMPVTGSKAMSPTPPGSTPAPVATGTLSVIVQPWGEVWIDGRKRGISPPLFKLQLPPGSYRIELRNPDLPAYRQDVQISAGQSVTLRHSLQ</sequence>
<dbReference type="AlphaFoldDB" id="A0A6G6ITI7"/>
<feature type="transmembrane region" description="Helical" evidence="2">
    <location>
        <begin position="56"/>
        <end position="78"/>
    </location>
</feature>
<evidence type="ECO:0000256" key="2">
    <source>
        <dbReference type="SAM" id="Phobius"/>
    </source>
</evidence>
<dbReference type="KEGG" id="pnt:G5B91_08840"/>
<evidence type="ECO:0008006" key="5">
    <source>
        <dbReference type="Google" id="ProtNLM"/>
    </source>
</evidence>
<feature type="region of interest" description="Disordered" evidence="1">
    <location>
        <begin position="93"/>
        <end position="225"/>
    </location>
</feature>
<dbReference type="Proteomes" id="UP000501063">
    <property type="component" value="Chromosome"/>
</dbReference>
<keyword evidence="2" id="KW-1133">Transmembrane helix</keyword>
<keyword evidence="2" id="KW-0812">Transmembrane</keyword>
<gene>
    <name evidence="3" type="ORF">G5B91_08840</name>
</gene>
<reference evidence="3 4" key="1">
    <citation type="submission" date="2020-02" db="EMBL/GenBank/DDBJ databases">
        <title>Integrative conjugative elements (ICEs) and plasmids drive adaptation of Pseudomonas nitroreducens strain HBP1 to wastewater environment.</title>
        <authorList>
            <person name="Sentchilo V."/>
            <person name="Carraro N."/>
            <person name="Bertelli C."/>
            <person name="van der Meer J.R."/>
        </authorList>
    </citation>
    <scope>NUCLEOTIDE SEQUENCE [LARGE SCALE GENOMIC DNA]</scope>
    <source>
        <strain evidence="3 4">HBP1</strain>
    </source>
</reference>
<dbReference type="RefSeq" id="WP_052239090.1">
    <property type="nucleotide sequence ID" value="NZ_CP049140.1"/>
</dbReference>
<protein>
    <recommendedName>
        <fullName evidence="5">PEGA domain-containing protein</fullName>
    </recommendedName>
</protein>
<evidence type="ECO:0000256" key="1">
    <source>
        <dbReference type="SAM" id="MobiDB-lite"/>
    </source>
</evidence>